<evidence type="ECO:0000313" key="3">
    <source>
        <dbReference type="Proteomes" id="UP000309872"/>
    </source>
</evidence>
<dbReference type="Gene3D" id="3.40.50.1820">
    <property type="entry name" value="alpha/beta hydrolase"/>
    <property type="match status" value="1"/>
</dbReference>
<protein>
    <submittedName>
        <fullName evidence="2">Esterase family protein</fullName>
    </submittedName>
</protein>
<feature type="signal peptide" evidence="1">
    <location>
        <begin position="1"/>
        <end position="20"/>
    </location>
</feature>
<dbReference type="PANTHER" id="PTHR48098">
    <property type="entry name" value="ENTEROCHELIN ESTERASE-RELATED"/>
    <property type="match status" value="1"/>
</dbReference>
<dbReference type="InterPro" id="IPR029058">
    <property type="entry name" value="AB_hydrolase_fold"/>
</dbReference>
<sequence length="268" mass="30651">MKNVYLILLFAFGLCTNVFSAQVDTVQVYSVAMRKNIKTVIIRPEGNKEPAPTLYLLHGYSGNYSNWVNSAPYIKNLADFYGYNIVCPDGGFNSWYWDIKGDKNYQYETFISKELIEFMEKNYAVCSGRDARAITGLSMGGHGALYLAIRHQDIFGAAGSTAGGLDIRPFPHNWDMEDRLGAYSDNKEAWDKHTVMELIHLIKPGNLKLVIDCGTGDFFYDVNVKFHEQLTYMNIPHTFVSMPGKHNFDYWAKSIQLQMAFFDDFFRN</sequence>
<reference evidence="2 3" key="1">
    <citation type="submission" date="2019-04" db="EMBL/GenBank/DDBJ databases">
        <title>Sphingobacterium olei sp. nov., isolated from oil-contaminated soil.</title>
        <authorList>
            <person name="Liu B."/>
        </authorList>
    </citation>
    <scope>NUCLEOTIDE SEQUENCE [LARGE SCALE GENOMIC DNA]</scope>
    <source>
        <strain evidence="2 3">Y3L14</strain>
    </source>
</reference>
<evidence type="ECO:0000313" key="2">
    <source>
        <dbReference type="EMBL" id="TJY62657.1"/>
    </source>
</evidence>
<dbReference type="RefSeq" id="WP_136822444.1">
    <property type="nucleotide sequence ID" value="NZ_BMJX01000007.1"/>
</dbReference>
<keyword evidence="1" id="KW-0732">Signal</keyword>
<comment type="caution">
    <text evidence="2">The sequence shown here is derived from an EMBL/GenBank/DDBJ whole genome shotgun (WGS) entry which is preliminary data.</text>
</comment>
<dbReference type="SUPFAM" id="SSF53474">
    <property type="entry name" value="alpha/beta-Hydrolases"/>
    <property type="match status" value="1"/>
</dbReference>
<proteinExistence type="predicted"/>
<dbReference type="PANTHER" id="PTHR48098:SF1">
    <property type="entry name" value="DIACYLGLYCEROL ACYLTRANSFERASE_MYCOLYLTRANSFERASE AG85A"/>
    <property type="match status" value="1"/>
</dbReference>
<feature type="chain" id="PRO_5020956688" evidence="1">
    <location>
        <begin position="21"/>
        <end position="268"/>
    </location>
</feature>
<keyword evidence="3" id="KW-1185">Reference proteome</keyword>
<evidence type="ECO:0000256" key="1">
    <source>
        <dbReference type="SAM" id="SignalP"/>
    </source>
</evidence>
<dbReference type="InterPro" id="IPR000801">
    <property type="entry name" value="Esterase-like"/>
</dbReference>
<dbReference type="AlphaFoldDB" id="A0A4U0GUK0"/>
<dbReference type="OrthoDB" id="9803578at2"/>
<accession>A0A4U0GUK0</accession>
<dbReference type="GO" id="GO:0016747">
    <property type="term" value="F:acyltransferase activity, transferring groups other than amino-acyl groups"/>
    <property type="evidence" value="ECO:0007669"/>
    <property type="project" value="TreeGrafter"/>
</dbReference>
<gene>
    <name evidence="2" type="ORF">FAZ19_19490</name>
</gene>
<dbReference type="Proteomes" id="UP000309872">
    <property type="component" value="Unassembled WGS sequence"/>
</dbReference>
<dbReference type="Pfam" id="PF00756">
    <property type="entry name" value="Esterase"/>
    <property type="match status" value="1"/>
</dbReference>
<dbReference type="EMBL" id="SUKA01000007">
    <property type="protein sequence ID" value="TJY62657.1"/>
    <property type="molecule type" value="Genomic_DNA"/>
</dbReference>
<dbReference type="InterPro" id="IPR050583">
    <property type="entry name" value="Mycobacterial_A85_antigen"/>
</dbReference>
<name>A0A4U0GUK0_9SPHI</name>
<organism evidence="2 3">
    <name type="scientific">Sphingobacterium alkalisoli</name>
    <dbReference type="NCBI Taxonomy" id="1874115"/>
    <lineage>
        <taxon>Bacteria</taxon>
        <taxon>Pseudomonadati</taxon>
        <taxon>Bacteroidota</taxon>
        <taxon>Sphingobacteriia</taxon>
        <taxon>Sphingobacteriales</taxon>
        <taxon>Sphingobacteriaceae</taxon>
        <taxon>Sphingobacterium</taxon>
    </lineage>
</organism>